<evidence type="ECO:0000256" key="5">
    <source>
        <dbReference type="ARBA" id="ARBA00023136"/>
    </source>
</evidence>
<dbReference type="SUPFAM" id="SSF56935">
    <property type="entry name" value="Porins"/>
    <property type="match status" value="1"/>
</dbReference>
<keyword evidence="3" id="KW-0410">Iron transport</keyword>
<keyword evidence="5 7" id="KW-0472">Membrane</keyword>
<evidence type="ECO:0000256" key="6">
    <source>
        <dbReference type="ARBA" id="ARBA00023237"/>
    </source>
</evidence>
<evidence type="ECO:0000256" key="4">
    <source>
        <dbReference type="ARBA" id="ARBA00023004"/>
    </source>
</evidence>
<dbReference type="InterPro" id="IPR011662">
    <property type="entry name" value="Secretin/TonB_short_N"/>
</dbReference>
<dbReference type="NCBIfam" id="TIGR01782">
    <property type="entry name" value="TonB-Xanth-Caul"/>
    <property type="match status" value="1"/>
</dbReference>
<evidence type="ECO:0000256" key="3">
    <source>
        <dbReference type="ARBA" id="ARBA00022496"/>
    </source>
</evidence>
<name>V4NR31_9CAUL</name>
<dbReference type="Proteomes" id="UP000017837">
    <property type="component" value="Unassembled WGS sequence"/>
</dbReference>
<dbReference type="Pfam" id="PF07715">
    <property type="entry name" value="Plug"/>
    <property type="match status" value="1"/>
</dbReference>
<feature type="signal peptide" evidence="8">
    <location>
        <begin position="1"/>
        <end position="25"/>
    </location>
</feature>
<dbReference type="RefSeq" id="WP_018083670.1">
    <property type="nucleotide sequence ID" value="NZ_AQWM01000039.1"/>
</dbReference>
<reference evidence="10 11" key="1">
    <citation type="journal article" date="2014" name="Nature">
        <title>Sequential evolution of bacterial morphology by co-option of a developmental regulator.</title>
        <authorList>
            <person name="Jiang C."/>
            <person name="Brown P.J."/>
            <person name="Ducret A."/>
            <person name="Brun Y.V."/>
        </authorList>
    </citation>
    <scope>NUCLEOTIDE SEQUENCE [LARGE SCALE GENOMIC DNA]</scope>
    <source>
        <strain evidence="10 11">DSM 16100</strain>
    </source>
</reference>
<dbReference type="PANTHER" id="PTHR40980:SF4">
    <property type="entry name" value="TONB-DEPENDENT RECEPTOR-LIKE BETA-BARREL DOMAIN-CONTAINING PROTEIN"/>
    <property type="match status" value="1"/>
</dbReference>
<dbReference type="PATRIC" id="fig|1121022.4.peg.4034"/>
<dbReference type="InterPro" id="IPR037066">
    <property type="entry name" value="Plug_dom_sf"/>
</dbReference>
<protein>
    <recommendedName>
        <fullName evidence="9">Secretin/TonB short N-terminal domain-containing protein</fullName>
    </recommendedName>
</protein>
<comment type="subcellular location">
    <subcellularLocation>
        <location evidence="1 7">Cell outer membrane</location>
    </subcellularLocation>
</comment>
<keyword evidence="11" id="KW-1185">Reference proteome</keyword>
<keyword evidence="4" id="KW-0408">Iron</keyword>
<dbReference type="eggNOG" id="COG4772">
    <property type="taxonomic scope" value="Bacteria"/>
</dbReference>
<comment type="similarity">
    <text evidence="7">Belongs to the TonB-dependent receptor family.</text>
</comment>
<dbReference type="InterPro" id="IPR012910">
    <property type="entry name" value="Plug_dom"/>
</dbReference>
<accession>V4NR31</accession>
<dbReference type="InterPro" id="IPR000531">
    <property type="entry name" value="Beta-barrel_TonB"/>
</dbReference>
<evidence type="ECO:0000256" key="7">
    <source>
        <dbReference type="RuleBase" id="RU003357"/>
    </source>
</evidence>
<dbReference type="eggNOG" id="COG1629">
    <property type="taxonomic scope" value="Bacteria"/>
</dbReference>
<keyword evidence="7" id="KW-0798">TonB box</keyword>
<evidence type="ECO:0000256" key="1">
    <source>
        <dbReference type="ARBA" id="ARBA00004442"/>
    </source>
</evidence>
<evidence type="ECO:0000256" key="8">
    <source>
        <dbReference type="SAM" id="SignalP"/>
    </source>
</evidence>
<keyword evidence="2" id="KW-0813">Transport</keyword>
<organism evidence="10 11">
    <name type="scientific">Asticcacaulis benevestitus DSM 16100 = ATCC BAA-896</name>
    <dbReference type="NCBI Taxonomy" id="1121022"/>
    <lineage>
        <taxon>Bacteria</taxon>
        <taxon>Pseudomonadati</taxon>
        <taxon>Pseudomonadota</taxon>
        <taxon>Alphaproteobacteria</taxon>
        <taxon>Caulobacterales</taxon>
        <taxon>Caulobacteraceae</taxon>
        <taxon>Asticcacaulis</taxon>
    </lineage>
</organism>
<evidence type="ECO:0000313" key="10">
    <source>
        <dbReference type="EMBL" id="ESQ84247.1"/>
    </source>
</evidence>
<dbReference type="Gene3D" id="3.55.50.30">
    <property type="match status" value="1"/>
</dbReference>
<proteinExistence type="inferred from homology"/>
<dbReference type="GO" id="GO:0009279">
    <property type="term" value="C:cell outer membrane"/>
    <property type="evidence" value="ECO:0007669"/>
    <property type="project" value="UniProtKB-SubCell"/>
</dbReference>
<dbReference type="Gene3D" id="2.40.170.20">
    <property type="entry name" value="TonB-dependent receptor, beta-barrel domain"/>
    <property type="match status" value="1"/>
</dbReference>
<dbReference type="InterPro" id="IPR010104">
    <property type="entry name" value="TonB_rcpt_bac"/>
</dbReference>
<dbReference type="GO" id="GO:0006826">
    <property type="term" value="P:iron ion transport"/>
    <property type="evidence" value="ECO:0007669"/>
    <property type="project" value="UniProtKB-KW"/>
</dbReference>
<keyword evidence="6" id="KW-0998">Cell outer membrane</keyword>
<dbReference type="STRING" id="1121022.GCA_000376105_03985"/>
<dbReference type="AlphaFoldDB" id="V4NR31"/>
<dbReference type="OrthoDB" id="5476657at2"/>
<dbReference type="SMART" id="SM00965">
    <property type="entry name" value="STN"/>
    <property type="match status" value="1"/>
</dbReference>
<comment type="caution">
    <text evidence="10">The sequence shown here is derived from an EMBL/GenBank/DDBJ whole genome shotgun (WGS) entry which is preliminary data.</text>
</comment>
<feature type="chain" id="PRO_5004726252" description="Secretin/TonB short N-terminal domain-containing protein" evidence="8">
    <location>
        <begin position="26"/>
        <end position="1001"/>
    </location>
</feature>
<evidence type="ECO:0000259" key="9">
    <source>
        <dbReference type="SMART" id="SM00965"/>
    </source>
</evidence>
<keyword evidence="3" id="KW-0406">Ion transport</keyword>
<dbReference type="Pfam" id="PF00593">
    <property type="entry name" value="TonB_dep_Rec_b-barrel"/>
    <property type="match status" value="1"/>
</dbReference>
<feature type="domain" description="Secretin/TonB short N-terminal" evidence="9">
    <location>
        <begin position="50"/>
        <end position="101"/>
    </location>
</feature>
<evidence type="ECO:0000256" key="2">
    <source>
        <dbReference type="ARBA" id="ARBA00022448"/>
    </source>
</evidence>
<gene>
    <name evidence="10" type="ORF">ABENE_19685</name>
</gene>
<sequence>MFKIAWFIAAGLCLPLSATALSATAMPRAFNVPEQTLTDALPQLAAQGHVQLLFSAGHLSGRISAPVRGRMEPLAAFQRALAHSDLVVSAVGDTTFVISPAPRPRARPTVIPVATARPIEVAVIARRRTLDGSAVPTLASLATAPAAVMSRSGLERSGTRNAVEALATLSGVTVLNTGHSFIGGVDGASRGEGMYAAIRGLNTELSLNLIDGIPMAQGMPYTRAVQLSLLPPDGLAEVVIRKTSTADMDGDAIGATLDWRTPSAFDFSRRRYAALNLGLRSESQAMDYGDARVGNTLSAEFAGRFGAADTLGLYLSVYSDQRYYANAELASIMNARNDSAWAFRLTNGPAGDNPDGVDPADNAIMTGLNAGVSTGSTQRAGGFVSADWRASEAISLFLKLTAAHADTEQNSTLSQLVPGGVSWINDPATGLYGLNIGTVSTRVWYETNPEAMTLAQVKLGGRFRMERLTLTPTLFAGYSENAMPGHIEASIRVNQNDSLNTGQAPRPLNGNLIRYDADGLPIPIMTSDIYNDLNSANTALLARRAGQVTAQTSSQIRWGVKLDASYALDAGALQSLDAGLKYSTSHRRATYRDWTNGFFADVTGQAGLTWALLGISDRYYDHAFPGLYDWRIPKVDHNRLVDYFTTYKTEASLDTCGVLAINNYNCDTQSGKEDVSAAYISGRFTTQRLEIVPGLRFEHSDLQNTYWLMPYDNAVEQPGDWRQSRSTYDAWLPSLFMTWQGAGGEFRFGLWQAYARPSFVQLAGGAKTTVTNGVTTITQGNPDLKPVTALNLDLSGTWRRPNLRLTLNLYGKDLRDYLFDYGTTPDVSADGLTGPIRYVQPRNGGQGQVIGVEVEIEQHLSDRLTAGLALTGQHTQVDLGSDALGRQKPIQNAPGILTSGTLRYTGAKWSGDVIYSYTSAYLSVYNTLGATGTWDDTWVRPHHDVNLHLGYRVNAHIQLDANLAHVLGGYSYWAHVGKHALNISDVIGSGQSLNVSLKYTF</sequence>
<keyword evidence="8" id="KW-0732">Signal</keyword>
<dbReference type="InterPro" id="IPR036942">
    <property type="entry name" value="Beta-barrel_TonB_sf"/>
</dbReference>
<dbReference type="PANTHER" id="PTHR40980">
    <property type="entry name" value="PLUG DOMAIN-CONTAINING PROTEIN"/>
    <property type="match status" value="1"/>
</dbReference>
<dbReference type="EMBL" id="AWGB01000064">
    <property type="protein sequence ID" value="ESQ84247.1"/>
    <property type="molecule type" value="Genomic_DNA"/>
</dbReference>
<evidence type="ECO:0000313" key="11">
    <source>
        <dbReference type="Proteomes" id="UP000017837"/>
    </source>
</evidence>
<dbReference type="Gene3D" id="2.170.130.10">
    <property type="entry name" value="TonB-dependent receptor, plug domain"/>
    <property type="match status" value="1"/>
</dbReference>